<dbReference type="KEGG" id="azm:DM194_04265"/>
<name>A0A2U9S3B7_9PROT</name>
<feature type="domain" description="SnoaL-like" evidence="1">
    <location>
        <begin position="9"/>
        <end position="101"/>
    </location>
</feature>
<protein>
    <submittedName>
        <fullName evidence="2">Nuclear transport factor 2 family protein</fullName>
    </submittedName>
</protein>
<gene>
    <name evidence="2" type="ORF">DM194_04265</name>
</gene>
<dbReference type="InterPro" id="IPR037401">
    <property type="entry name" value="SnoaL-like"/>
</dbReference>
<reference evidence="2 3" key="1">
    <citation type="journal article" date="2019" name="Int. J. Syst. Evol. Microbiol.">
        <title>Azospirillum ramasamyi sp. nov., a novel diazotrophic bacterium isolated from fermented bovine products.</title>
        <authorList>
            <person name="Anandham R."/>
            <person name="Heo J."/>
            <person name="Krishnamoorthy R."/>
            <person name="SenthilKumar M."/>
            <person name="Gopal N.O."/>
            <person name="Kim S.J."/>
            <person name="Kwon S.W."/>
        </authorList>
    </citation>
    <scope>NUCLEOTIDE SEQUENCE [LARGE SCALE GENOMIC DNA]</scope>
    <source>
        <strain evidence="2 3">M2T2B2</strain>
    </source>
</reference>
<dbReference type="InterPro" id="IPR032710">
    <property type="entry name" value="NTF2-like_dom_sf"/>
</dbReference>
<keyword evidence="3" id="KW-1185">Reference proteome</keyword>
<accession>A0A2U9S3B7</accession>
<evidence type="ECO:0000259" key="1">
    <source>
        <dbReference type="Pfam" id="PF12680"/>
    </source>
</evidence>
<dbReference type="OrthoDB" id="8684708at2"/>
<dbReference type="SUPFAM" id="SSF54427">
    <property type="entry name" value="NTF2-like"/>
    <property type="match status" value="1"/>
</dbReference>
<dbReference type="RefSeq" id="WP_111066078.1">
    <property type="nucleotide sequence ID" value="NZ_CP029829.1"/>
</dbReference>
<evidence type="ECO:0000313" key="3">
    <source>
        <dbReference type="Proteomes" id="UP000249605"/>
    </source>
</evidence>
<dbReference type="Gene3D" id="3.10.450.50">
    <property type="match status" value="1"/>
</dbReference>
<proteinExistence type="predicted"/>
<dbReference type="Proteomes" id="UP000249605">
    <property type="component" value="Chromosome"/>
</dbReference>
<evidence type="ECO:0000313" key="2">
    <source>
        <dbReference type="EMBL" id="AWU93537.1"/>
    </source>
</evidence>
<dbReference type="AlphaFoldDB" id="A0A2U9S3B7"/>
<organism evidence="2 3">
    <name type="scientific">Azospirillum ramasamyi</name>
    <dbReference type="NCBI Taxonomy" id="682998"/>
    <lineage>
        <taxon>Bacteria</taxon>
        <taxon>Pseudomonadati</taxon>
        <taxon>Pseudomonadota</taxon>
        <taxon>Alphaproteobacteria</taxon>
        <taxon>Rhodospirillales</taxon>
        <taxon>Azospirillaceae</taxon>
        <taxon>Azospirillum</taxon>
    </lineage>
</organism>
<dbReference type="EMBL" id="CP029829">
    <property type="protein sequence ID" value="AWU93537.1"/>
    <property type="molecule type" value="Genomic_DNA"/>
</dbReference>
<sequence length="107" mass="11696">MILPSPILAYIDADKRNDGGALIDAFSPDAVVRDDGQSHVGRDAIGAWWRMAKARYRHKIEPLEVTEMGDTANLLAKVTGQFPGSPATMTFAFRIEGNRITGLEINP</sequence>
<dbReference type="Pfam" id="PF12680">
    <property type="entry name" value="SnoaL_2"/>
    <property type="match status" value="1"/>
</dbReference>